<evidence type="ECO:0000313" key="2">
    <source>
        <dbReference type="EMBL" id="GAA2339095.1"/>
    </source>
</evidence>
<sequence length="65" mass="6804">MPHRKPGGKVRLMEALPFEVVVRGGREGGSEGGGEGVRRAGMRGFRRAERTEGDGAGAEGAPVTR</sequence>
<comment type="caution">
    <text evidence="2">The sequence shown here is derived from an EMBL/GenBank/DDBJ whole genome shotgun (WGS) entry which is preliminary data.</text>
</comment>
<dbReference type="Proteomes" id="UP001500253">
    <property type="component" value="Unassembled WGS sequence"/>
</dbReference>
<organism evidence="2 3">
    <name type="scientific">Streptomyces cuspidosporus</name>
    <dbReference type="NCBI Taxonomy" id="66882"/>
    <lineage>
        <taxon>Bacteria</taxon>
        <taxon>Bacillati</taxon>
        <taxon>Actinomycetota</taxon>
        <taxon>Actinomycetes</taxon>
        <taxon>Kitasatosporales</taxon>
        <taxon>Streptomycetaceae</taxon>
        <taxon>Streptomyces</taxon>
    </lineage>
</organism>
<evidence type="ECO:0000256" key="1">
    <source>
        <dbReference type="SAM" id="MobiDB-lite"/>
    </source>
</evidence>
<protein>
    <submittedName>
        <fullName evidence="2">Uncharacterized protein</fullName>
    </submittedName>
</protein>
<dbReference type="EMBL" id="BAAASD010000007">
    <property type="protein sequence ID" value="GAA2339095.1"/>
    <property type="molecule type" value="Genomic_DNA"/>
</dbReference>
<keyword evidence="3" id="KW-1185">Reference proteome</keyword>
<reference evidence="2 3" key="1">
    <citation type="journal article" date="2019" name="Int. J. Syst. Evol. Microbiol.">
        <title>The Global Catalogue of Microorganisms (GCM) 10K type strain sequencing project: providing services to taxonomists for standard genome sequencing and annotation.</title>
        <authorList>
            <consortium name="The Broad Institute Genomics Platform"/>
            <consortium name="The Broad Institute Genome Sequencing Center for Infectious Disease"/>
            <person name="Wu L."/>
            <person name="Ma J."/>
        </authorList>
    </citation>
    <scope>NUCLEOTIDE SEQUENCE [LARGE SCALE GENOMIC DNA]</scope>
    <source>
        <strain evidence="2 3">JCM 4316</strain>
    </source>
</reference>
<feature type="region of interest" description="Disordered" evidence="1">
    <location>
        <begin position="24"/>
        <end position="65"/>
    </location>
</feature>
<name>A0ABN3FWC9_9ACTN</name>
<proteinExistence type="predicted"/>
<accession>A0ABN3FWC9</accession>
<evidence type="ECO:0000313" key="3">
    <source>
        <dbReference type="Proteomes" id="UP001500253"/>
    </source>
</evidence>
<gene>
    <name evidence="2" type="ORF">GCM10010246_24760</name>
</gene>